<evidence type="ECO:0000256" key="5">
    <source>
        <dbReference type="ARBA" id="ARBA00022576"/>
    </source>
</evidence>
<keyword evidence="14" id="KW-1185">Reference proteome</keyword>
<dbReference type="InterPro" id="IPR015424">
    <property type="entry name" value="PyrdxlP-dep_Trfase"/>
</dbReference>
<dbReference type="InterPro" id="IPR000192">
    <property type="entry name" value="Aminotrans_V_dom"/>
</dbReference>
<dbReference type="GO" id="GO:0006564">
    <property type="term" value="P:L-serine biosynthetic process"/>
    <property type="evidence" value="ECO:0007669"/>
    <property type="project" value="UniProtKB-KW"/>
</dbReference>
<evidence type="ECO:0000256" key="6">
    <source>
        <dbReference type="ARBA" id="ARBA00022605"/>
    </source>
</evidence>
<dbReference type="UniPathway" id="UPA00135">
    <property type="reaction ID" value="UER00197"/>
</dbReference>
<evidence type="ECO:0000256" key="8">
    <source>
        <dbReference type="ARBA" id="ARBA00022898"/>
    </source>
</evidence>
<dbReference type="NCBIfam" id="NF003764">
    <property type="entry name" value="PRK05355.1"/>
    <property type="match status" value="1"/>
</dbReference>
<evidence type="ECO:0000256" key="3">
    <source>
        <dbReference type="ARBA" id="ARBA00006904"/>
    </source>
</evidence>
<evidence type="ECO:0000259" key="12">
    <source>
        <dbReference type="Pfam" id="PF00266"/>
    </source>
</evidence>
<keyword evidence="9" id="KW-0718">Serine biosynthesis</keyword>
<dbReference type="InterPro" id="IPR015421">
    <property type="entry name" value="PyrdxlP-dep_Trfase_major"/>
</dbReference>
<organism evidence="13 14">
    <name type="scientific">Hebeloma cylindrosporum</name>
    <dbReference type="NCBI Taxonomy" id="76867"/>
    <lineage>
        <taxon>Eukaryota</taxon>
        <taxon>Fungi</taxon>
        <taxon>Dikarya</taxon>
        <taxon>Basidiomycota</taxon>
        <taxon>Agaricomycotina</taxon>
        <taxon>Agaricomycetes</taxon>
        <taxon>Agaricomycetidae</taxon>
        <taxon>Agaricales</taxon>
        <taxon>Agaricineae</taxon>
        <taxon>Hymenogastraceae</taxon>
        <taxon>Hebeloma</taxon>
    </lineage>
</organism>
<keyword evidence="8" id="KW-0663">Pyridoxal phosphate</keyword>
<evidence type="ECO:0000256" key="2">
    <source>
        <dbReference type="ARBA" id="ARBA00005099"/>
    </source>
</evidence>
<name>A0A0C3CLA1_HEBCY</name>
<gene>
    <name evidence="13" type="ORF">M413DRAFT_438660</name>
</gene>
<evidence type="ECO:0000256" key="10">
    <source>
        <dbReference type="ARBA" id="ARBA00047630"/>
    </source>
</evidence>
<dbReference type="HAMAP" id="MF_00160">
    <property type="entry name" value="SerC_aminotrans_5"/>
    <property type="match status" value="1"/>
</dbReference>
<dbReference type="Gene3D" id="3.40.640.10">
    <property type="entry name" value="Type I PLP-dependent aspartate aminotransferase-like (Major domain)"/>
    <property type="match status" value="1"/>
</dbReference>
<dbReference type="STRING" id="686832.A0A0C3CLA1"/>
<sequence>MTESRVINFGAGPSALPVPVLEEAAQGLLNFNGTGIGIAEISHRSKEFSAYIASVEAQIRTQLAVPPTHSILFLQGGGTAQFSAVVLNMMARHRLLNPEMDDDERVMDYVLTGSWSKAAVHEAGRLAGGAKVNIAVDARTLSADGKSFDRIPPHDAYRFSKDPALIYYCENETVSGTQFSSDPTHPASFPFERLPGDKLLPLVADYSSSFMSRPIPRLADHAIVYAGAQKNLGPAGLTIAIVRQDCIVDVDAAARLGAVPVPTGLAYKSFAEQKNMPNTPPVFAVYVTGLVLKRNAELGGVQYYEELNRRKQEKVYGVLKEGEAKGLLKGHVQPGSGSSMNVVFNVIGEGAEARFLAGAEERGMKGLKGHRSVGGIRVSLYNAVTEEQVDTLVAYIREFLNQTPAQQTPLPSAST</sequence>
<comment type="pathway">
    <text evidence="2">Amino-acid biosynthesis; L-serine biosynthesis; L-serine from 3-phospho-D-glycerate: step 2/3.</text>
</comment>
<reference evidence="14" key="2">
    <citation type="submission" date="2015-01" db="EMBL/GenBank/DDBJ databases">
        <title>Evolutionary Origins and Diversification of the Mycorrhizal Mutualists.</title>
        <authorList>
            <consortium name="DOE Joint Genome Institute"/>
            <consortium name="Mycorrhizal Genomics Consortium"/>
            <person name="Kohler A."/>
            <person name="Kuo A."/>
            <person name="Nagy L.G."/>
            <person name="Floudas D."/>
            <person name="Copeland A."/>
            <person name="Barry K.W."/>
            <person name="Cichocki N."/>
            <person name="Veneault-Fourrey C."/>
            <person name="LaButti K."/>
            <person name="Lindquist E.A."/>
            <person name="Lipzen A."/>
            <person name="Lundell T."/>
            <person name="Morin E."/>
            <person name="Murat C."/>
            <person name="Riley R."/>
            <person name="Ohm R."/>
            <person name="Sun H."/>
            <person name="Tunlid A."/>
            <person name="Henrissat B."/>
            <person name="Grigoriev I.V."/>
            <person name="Hibbett D.S."/>
            <person name="Martin F."/>
        </authorList>
    </citation>
    <scope>NUCLEOTIDE SEQUENCE [LARGE SCALE GENOMIC DNA]</scope>
    <source>
        <strain evidence="14">h7</strain>
    </source>
</reference>
<comment type="catalytic activity">
    <reaction evidence="10">
        <text>4-(phosphooxy)-L-threonine + 2-oxoglutarate = (R)-3-hydroxy-2-oxo-4-phosphooxybutanoate + L-glutamate</text>
        <dbReference type="Rhea" id="RHEA:16573"/>
        <dbReference type="ChEBI" id="CHEBI:16810"/>
        <dbReference type="ChEBI" id="CHEBI:29985"/>
        <dbReference type="ChEBI" id="CHEBI:58452"/>
        <dbReference type="ChEBI" id="CHEBI:58538"/>
        <dbReference type="EC" id="2.6.1.52"/>
    </reaction>
</comment>
<proteinExistence type="inferred from homology"/>
<evidence type="ECO:0000256" key="4">
    <source>
        <dbReference type="ARBA" id="ARBA00013030"/>
    </source>
</evidence>
<protein>
    <recommendedName>
        <fullName evidence="4">phosphoserine transaminase</fullName>
        <ecNumber evidence="4">2.6.1.52</ecNumber>
    </recommendedName>
</protein>
<evidence type="ECO:0000313" key="13">
    <source>
        <dbReference type="EMBL" id="KIM49475.1"/>
    </source>
</evidence>
<evidence type="ECO:0000256" key="9">
    <source>
        <dbReference type="ARBA" id="ARBA00023299"/>
    </source>
</evidence>
<dbReference type="GO" id="GO:0030170">
    <property type="term" value="F:pyridoxal phosphate binding"/>
    <property type="evidence" value="ECO:0007669"/>
    <property type="project" value="TreeGrafter"/>
</dbReference>
<dbReference type="Proteomes" id="UP000053424">
    <property type="component" value="Unassembled WGS sequence"/>
</dbReference>
<reference evidence="13 14" key="1">
    <citation type="submission" date="2014-04" db="EMBL/GenBank/DDBJ databases">
        <authorList>
            <consortium name="DOE Joint Genome Institute"/>
            <person name="Kuo A."/>
            <person name="Gay G."/>
            <person name="Dore J."/>
            <person name="Kohler A."/>
            <person name="Nagy L.G."/>
            <person name="Floudas D."/>
            <person name="Copeland A."/>
            <person name="Barry K.W."/>
            <person name="Cichocki N."/>
            <person name="Veneault-Fourrey C."/>
            <person name="LaButti K."/>
            <person name="Lindquist E.A."/>
            <person name="Lipzen A."/>
            <person name="Lundell T."/>
            <person name="Morin E."/>
            <person name="Murat C."/>
            <person name="Sun H."/>
            <person name="Tunlid A."/>
            <person name="Henrissat B."/>
            <person name="Grigoriev I.V."/>
            <person name="Hibbett D.S."/>
            <person name="Martin F."/>
            <person name="Nordberg H.P."/>
            <person name="Cantor M.N."/>
            <person name="Hua S.X."/>
        </authorList>
    </citation>
    <scope>NUCLEOTIDE SEQUENCE [LARGE SCALE GENOMIC DNA]</scope>
    <source>
        <strain evidence="14">h7</strain>
    </source>
</reference>
<dbReference type="SUPFAM" id="SSF53383">
    <property type="entry name" value="PLP-dependent transferases"/>
    <property type="match status" value="1"/>
</dbReference>
<dbReference type="FunFam" id="3.90.1150.10:FF:000006">
    <property type="entry name" value="Phosphoserine aminotransferase"/>
    <property type="match status" value="1"/>
</dbReference>
<dbReference type="InterPro" id="IPR015422">
    <property type="entry name" value="PyrdxlP-dep_Trfase_small"/>
</dbReference>
<evidence type="ECO:0000256" key="7">
    <source>
        <dbReference type="ARBA" id="ARBA00022679"/>
    </source>
</evidence>
<evidence type="ECO:0000256" key="1">
    <source>
        <dbReference type="ARBA" id="ARBA00001933"/>
    </source>
</evidence>
<feature type="domain" description="Aminotransferase class V" evidence="12">
    <location>
        <begin position="7"/>
        <end position="392"/>
    </location>
</feature>
<dbReference type="FunFam" id="3.40.640.10:FF:000010">
    <property type="entry name" value="Phosphoserine aminotransferase"/>
    <property type="match status" value="1"/>
</dbReference>
<comment type="similarity">
    <text evidence="3">Belongs to the class-V pyridoxal-phosphate-dependent aminotransferase family. SerC subfamily.</text>
</comment>
<dbReference type="AlphaFoldDB" id="A0A0C3CLA1"/>
<accession>A0A0C3CLA1</accession>
<dbReference type="PANTHER" id="PTHR43247">
    <property type="entry name" value="PHOSPHOSERINE AMINOTRANSFERASE"/>
    <property type="match status" value="1"/>
</dbReference>
<comment type="catalytic activity">
    <reaction evidence="11">
        <text>O-phospho-L-serine + 2-oxoglutarate = 3-phosphooxypyruvate + L-glutamate</text>
        <dbReference type="Rhea" id="RHEA:14329"/>
        <dbReference type="ChEBI" id="CHEBI:16810"/>
        <dbReference type="ChEBI" id="CHEBI:18110"/>
        <dbReference type="ChEBI" id="CHEBI:29985"/>
        <dbReference type="ChEBI" id="CHEBI:57524"/>
        <dbReference type="EC" id="2.6.1.52"/>
    </reaction>
</comment>
<dbReference type="Pfam" id="PF00266">
    <property type="entry name" value="Aminotran_5"/>
    <property type="match status" value="1"/>
</dbReference>
<dbReference type="PANTHER" id="PTHR43247:SF1">
    <property type="entry name" value="PHOSPHOSERINE AMINOTRANSFERASE"/>
    <property type="match status" value="1"/>
</dbReference>
<dbReference type="GO" id="GO:0005737">
    <property type="term" value="C:cytoplasm"/>
    <property type="evidence" value="ECO:0007669"/>
    <property type="project" value="TreeGrafter"/>
</dbReference>
<dbReference type="PIRSF" id="PIRSF000525">
    <property type="entry name" value="SerC"/>
    <property type="match status" value="1"/>
</dbReference>
<dbReference type="OrthoDB" id="1703350at2759"/>
<dbReference type="InterPro" id="IPR022278">
    <property type="entry name" value="Pser_aminoTfrase"/>
</dbReference>
<dbReference type="EMBL" id="KN831768">
    <property type="protein sequence ID" value="KIM49475.1"/>
    <property type="molecule type" value="Genomic_DNA"/>
</dbReference>
<dbReference type="GO" id="GO:0004648">
    <property type="term" value="F:O-phospho-L-serine:2-oxoglutarate aminotransferase activity"/>
    <property type="evidence" value="ECO:0007669"/>
    <property type="project" value="UniProtKB-EC"/>
</dbReference>
<dbReference type="EC" id="2.6.1.52" evidence="4"/>
<keyword evidence="5" id="KW-0032">Aminotransferase</keyword>
<evidence type="ECO:0000256" key="11">
    <source>
        <dbReference type="ARBA" id="ARBA00049007"/>
    </source>
</evidence>
<dbReference type="HOGENOM" id="CLU_034866_0_0_1"/>
<comment type="cofactor">
    <cofactor evidence="1">
        <name>pyridoxal 5'-phosphate</name>
        <dbReference type="ChEBI" id="CHEBI:597326"/>
    </cofactor>
</comment>
<keyword evidence="6" id="KW-0028">Amino-acid biosynthesis</keyword>
<keyword evidence="7" id="KW-0808">Transferase</keyword>
<evidence type="ECO:0000313" key="14">
    <source>
        <dbReference type="Proteomes" id="UP000053424"/>
    </source>
</evidence>
<dbReference type="Gene3D" id="3.90.1150.10">
    <property type="entry name" value="Aspartate Aminotransferase, domain 1"/>
    <property type="match status" value="1"/>
</dbReference>